<evidence type="ECO:0000313" key="1">
    <source>
        <dbReference type="EMBL" id="KAK4505515.1"/>
    </source>
</evidence>
<dbReference type="Proteomes" id="UP001305779">
    <property type="component" value="Unassembled WGS sequence"/>
</dbReference>
<sequence>MICPTDQPLAKIERKETLKTLNLAGTRLEKALNAWNDDHNRLKEQHKYDPSKPQITPSTSVPDALLILASSLAFHNTRAHFLGRSPQGLIDLIQAHIKPRSSTVTRDWHVKRCLAEVEQDLLCRHDELDLSEKLHASNLEGLRDLQRQLLEEEQGQRMAVIFQAVHLADGARHLLDTNTNIRKEMSRAKYEQLRWQVERAVDEADTCHIALMAHDRSINILLRLTSLVAGRVPRQRMITEFFKARL</sequence>
<accession>A0ABR0EWQ3</accession>
<reference evidence="1 2" key="1">
    <citation type="journal article" date="2023" name="G3 (Bethesda)">
        <title>A chromosome-level genome assembly of Zasmidium syzygii isolated from banana leaves.</title>
        <authorList>
            <person name="van Westerhoven A.C."/>
            <person name="Mehrabi R."/>
            <person name="Talebi R."/>
            <person name="Steentjes M.B.F."/>
            <person name="Corcolon B."/>
            <person name="Chong P.A."/>
            <person name="Kema G.H.J."/>
            <person name="Seidl M.F."/>
        </authorList>
    </citation>
    <scope>NUCLEOTIDE SEQUENCE [LARGE SCALE GENOMIC DNA]</scope>
    <source>
        <strain evidence="1 2">P124</strain>
    </source>
</reference>
<comment type="caution">
    <text evidence="1">The sequence shown here is derived from an EMBL/GenBank/DDBJ whole genome shotgun (WGS) entry which is preliminary data.</text>
</comment>
<name>A0ABR0EWQ3_ZASCE</name>
<proteinExistence type="predicted"/>
<organism evidence="1 2">
    <name type="scientific">Zasmidium cellare</name>
    <name type="common">Wine cellar mold</name>
    <name type="synonym">Racodium cellare</name>
    <dbReference type="NCBI Taxonomy" id="395010"/>
    <lineage>
        <taxon>Eukaryota</taxon>
        <taxon>Fungi</taxon>
        <taxon>Dikarya</taxon>
        <taxon>Ascomycota</taxon>
        <taxon>Pezizomycotina</taxon>
        <taxon>Dothideomycetes</taxon>
        <taxon>Dothideomycetidae</taxon>
        <taxon>Mycosphaerellales</taxon>
        <taxon>Mycosphaerellaceae</taxon>
        <taxon>Zasmidium</taxon>
    </lineage>
</organism>
<keyword evidence="2" id="KW-1185">Reference proteome</keyword>
<gene>
    <name evidence="1" type="ORF">PRZ48_003478</name>
</gene>
<protein>
    <submittedName>
        <fullName evidence="1">Uncharacterized protein</fullName>
    </submittedName>
</protein>
<dbReference type="EMBL" id="JAXOVC010000002">
    <property type="protein sequence ID" value="KAK4505515.1"/>
    <property type="molecule type" value="Genomic_DNA"/>
</dbReference>
<evidence type="ECO:0000313" key="2">
    <source>
        <dbReference type="Proteomes" id="UP001305779"/>
    </source>
</evidence>